<protein>
    <submittedName>
        <fullName evidence="2">DegV family protein</fullName>
    </submittedName>
</protein>
<evidence type="ECO:0000313" key="3">
    <source>
        <dbReference type="Proteomes" id="UP000309170"/>
    </source>
</evidence>
<dbReference type="GO" id="GO:0008289">
    <property type="term" value="F:lipid binding"/>
    <property type="evidence" value="ECO:0007669"/>
    <property type="project" value="UniProtKB-KW"/>
</dbReference>
<proteinExistence type="predicted"/>
<keyword evidence="1" id="KW-0446">Lipid-binding</keyword>
<accession>A0A9X8ZHJ7</accession>
<dbReference type="Gene3D" id="3.40.50.10170">
    <property type="match status" value="1"/>
</dbReference>
<dbReference type="Pfam" id="PF02645">
    <property type="entry name" value="DegV"/>
    <property type="match status" value="1"/>
</dbReference>
<dbReference type="InterPro" id="IPR003797">
    <property type="entry name" value="DegV"/>
</dbReference>
<dbReference type="AlphaFoldDB" id="A0A9X8ZHJ7"/>
<evidence type="ECO:0000313" key="2">
    <source>
        <dbReference type="EMBL" id="TKH11957.1"/>
    </source>
</evidence>
<gene>
    <name evidence="2" type="ORF">FC678_10735</name>
</gene>
<dbReference type="InterPro" id="IPR043168">
    <property type="entry name" value="DegV_C"/>
</dbReference>
<evidence type="ECO:0000256" key="1">
    <source>
        <dbReference type="ARBA" id="ARBA00023121"/>
    </source>
</evidence>
<dbReference type="PROSITE" id="PS51482">
    <property type="entry name" value="DEGV"/>
    <property type="match status" value="1"/>
</dbReference>
<dbReference type="SUPFAM" id="SSF82549">
    <property type="entry name" value="DAK1/DegV-like"/>
    <property type="match status" value="1"/>
</dbReference>
<dbReference type="OrthoDB" id="1638652at2"/>
<name>A0A9X8ZHJ7_9BACI</name>
<sequence length="286" mass="32485">MRGENMERIAWVTDSTGTLDEELSLNEHVYVVPMVVIIDGKEYEDGVDLLPEELYRRMSEDKITATTSQPSVGRFQELYKELEKRYDRIIAVHLSSELSGTVSASRQAAQMVTIPVDIFDTLLISFPMLLILKRLMHHMDNGDSVNEAFVKTRRYADNHETYVLIGSLDQLHRSGRLTNAQYILGSLLSFKPIISIENGVLQTKSKPRNLKKAEKQIFTDFRRSVEAGKVKECTILYGAVLEQAQRWKKMISEEFPHVLTHVSPLGSAIGVHTGEQTIGLSWFNED</sequence>
<dbReference type="PANTHER" id="PTHR33434:SF2">
    <property type="entry name" value="FATTY ACID-BINDING PROTEIN TM_1468"/>
    <property type="match status" value="1"/>
</dbReference>
<dbReference type="InterPro" id="IPR050270">
    <property type="entry name" value="DegV_domain_contain"/>
</dbReference>
<dbReference type="NCBIfam" id="TIGR00762">
    <property type="entry name" value="DegV"/>
    <property type="match status" value="1"/>
</dbReference>
<comment type="caution">
    <text evidence="2">The sequence shown here is derived from an EMBL/GenBank/DDBJ whole genome shotgun (WGS) entry which is preliminary data.</text>
</comment>
<dbReference type="EMBL" id="SZNT01000132">
    <property type="protein sequence ID" value="TKH11957.1"/>
    <property type="molecule type" value="Genomic_DNA"/>
</dbReference>
<organism evidence="2 3">
    <name type="scientific">Peribacillus simplex</name>
    <dbReference type="NCBI Taxonomy" id="1478"/>
    <lineage>
        <taxon>Bacteria</taxon>
        <taxon>Bacillati</taxon>
        <taxon>Bacillota</taxon>
        <taxon>Bacilli</taxon>
        <taxon>Bacillales</taxon>
        <taxon>Bacillaceae</taxon>
        <taxon>Peribacillus</taxon>
    </lineage>
</organism>
<reference evidence="2 3" key="1">
    <citation type="journal article" date="2019" name="Environ. Microbiol.">
        <title>An active ?-lactamase is a part of an orchestrated cell wall stress resistance network of Bacillus subtilis and related rhizosphere species.</title>
        <authorList>
            <person name="Bucher T."/>
            <person name="Keren-Paz A."/>
            <person name="Hausser J."/>
            <person name="Olender T."/>
            <person name="Cytryn E."/>
            <person name="Kolodkin-Gal I."/>
        </authorList>
    </citation>
    <scope>NUCLEOTIDE SEQUENCE [LARGE SCALE GENOMIC DNA]</scope>
    <source>
        <strain evidence="2 3">I4</strain>
    </source>
</reference>
<dbReference type="Proteomes" id="UP000309170">
    <property type="component" value="Unassembled WGS sequence"/>
</dbReference>
<dbReference type="Gene3D" id="3.30.1180.10">
    <property type="match status" value="1"/>
</dbReference>
<dbReference type="PANTHER" id="PTHR33434">
    <property type="entry name" value="DEGV DOMAIN-CONTAINING PROTEIN DR_1986-RELATED"/>
    <property type="match status" value="1"/>
</dbReference>